<keyword evidence="2" id="KW-1185">Reference proteome</keyword>
<reference evidence="1 2" key="1">
    <citation type="journal article" date="2010" name="J. Bacteriol.">
        <title>Genome sequences of Pelagibaca bermudensis HTCC2601T and Maritimibacter alkaliphilus HTCC2654T, the type strains of two marine Roseobacter genera.</title>
        <authorList>
            <person name="Thrash J.C."/>
            <person name="Cho J.C."/>
            <person name="Ferriera S."/>
            <person name="Johnson J."/>
            <person name="Vergin K.L."/>
            <person name="Giovannoni S.J."/>
        </authorList>
    </citation>
    <scope>NUCLEOTIDE SEQUENCE [LARGE SCALE GENOMIC DNA]</scope>
    <source>
        <strain evidence="2">DSM 26914 / JCM 13377 / KCTC 12554 / HTCC2601</strain>
    </source>
</reference>
<evidence type="ECO:0000313" key="2">
    <source>
        <dbReference type="Proteomes" id="UP000006230"/>
    </source>
</evidence>
<comment type="caution">
    <text evidence="1">The sequence shown here is derived from an EMBL/GenBank/DDBJ whole genome shotgun (WGS) entry which is preliminary data.</text>
</comment>
<accession>Q0FVV5</accession>
<dbReference type="HOGENOM" id="CLU_2736455_0_0_5"/>
<gene>
    <name evidence="1" type="ORF">R2601_04453</name>
</gene>
<dbReference type="AlphaFoldDB" id="Q0FVV5"/>
<name>Q0FVV5_SALBH</name>
<protein>
    <submittedName>
        <fullName evidence="1">Uncharacterized protein</fullName>
    </submittedName>
</protein>
<organism evidence="1 2">
    <name type="scientific">Salipiger bermudensis (strain DSM 26914 / JCM 13377 / KCTC 12554 / HTCC2601)</name>
    <name type="common">Pelagibaca bermudensis</name>
    <dbReference type="NCBI Taxonomy" id="314265"/>
    <lineage>
        <taxon>Bacteria</taxon>
        <taxon>Pseudomonadati</taxon>
        <taxon>Pseudomonadota</taxon>
        <taxon>Alphaproteobacteria</taxon>
        <taxon>Rhodobacterales</taxon>
        <taxon>Roseobacteraceae</taxon>
        <taxon>Salipiger</taxon>
    </lineage>
</organism>
<dbReference type="EMBL" id="AATQ01000001">
    <property type="protein sequence ID" value="EAU48797.1"/>
    <property type="molecule type" value="Genomic_DNA"/>
</dbReference>
<proteinExistence type="predicted"/>
<sequence length="71" mass="7091">MIVVVADRVIARATVDALARDVPQAVIAVAAEDRVVSLGVVDGVVAGTHVDAVIACITRAVVGVVVAVAAF</sequence>
<dbReference type="Proteomes" id="UP000006230">
    <property type="component" value="Unassembled WGS sequence"/>
</dbReference>
<evidence type="ECO:0000313" key="1">
    <source>
        <dbReference type="EMBL" id="EAU48797.1"/>
    </source>
</evidence>